<reference evidence="1 2" key="1">
    <citation type="submission" date="2022-05" db="EMBL/GenBank/DDBJ databases">
        <authorList>
            <consortium name="Genoscope - CEA"/>
            <person name="William W."/>
        </authorList>
    </citation>
    <scope>NUCLEOTIDE SEQUENCE [LARGE SCALE GENOMIC DNA]</scope>
</reference>
<comment type="caution">
    <text evidence="1">The sequence shown here is derived from an EMBL/GenBank/DDBJ whole genome shotgun (WGS) entry which is preliminary data.</text>
</comment>
<sequence length="180" mass="20642">MNAVRVFNDLNMLSNMPPHKSSSELRMVGSSVVYYQDPKQLADRMKIVMGSMIAGNNSPYYLALDHPSMTASWHNIRPEYDNNKLKISKNRGSSWETITIRCSLLSESLISGRQSNVLYTFSTKTKTRSLPSEIQAINYLWNRINTEVIAEVTFYMIDVERREDDLNGIDIPLTIVMREV</sequence>
<dbReference type="Proteomes" id="UP001159405">
    <property type="component" value="Unassembled WGS sequence"/>
</dbReference>
<name>A0ABN8NAB0_9CNID</name>
<dbReference type="EMBL" id="CALNXK010000013">
    <property type="protein sequence ID" value="CAH3045176.1"/>
    <property type="molecule type" value="Genomic_DNA"/>
</dbReference>
<keyword evidence="2" id="KW-1185">Reference proteome</keyword>
<proteinExistence type="predicted"/>
<accession>A0ABN8NAB0</accession>
<protein>
    <submittedName>
        <fullName evidence="1">Uncharacterized protein</fullName>
    </submittedName>
</protein>
<evidence type="ECO:0000313" key="1">
    <source>
        <dbReference type="EMBL" id="CAH3045176.1"/>
    </source>
</evidence>
<organism evidence="1 2">
    <name type="scientific">Porites lobata</name>
    <dbReference type="NCBI Taxonomy" id="104759"/>
    <lineage>
        <taxon>Eukaryota</taxon>
        <taxon>Metazoa</taxon>
        <taxon>Cnidaria</taxon>
        <taxon>Anthozoa</taxon>
        <taxon>Hexacorallia</taxon>
        <taxon>Scleractinia</taxon>
        <taxon>Fungiina</taxon>
        <taxon>Poritidae</taxon>
        <taxon>Porites</taxon>
    </lineage>
</organism>
<evidence type="ECO:0000313" key="2">
    <source>
        <dbReference type="Proteomes" id="UP001159405"/>
    </source>
</evidence>
<gene>
    <name evidence="1" type="ORF">PLOB_00006665</name>
</gene>